<keyword evidence="4" id="KW-0418">Kinase</keyword>
<dbReference type="AlphaFoldDB" id="A0A3B3C8W6"/>
<dbReference type="GO" id="GO:0004713">
    <property type="term" value="F:protein tyrosine kinase activity"/>
    <property type="evidence" value="ECO:0007669"/>
    <property type="project" value="TreeGrafter"/>
</dbReference>
<dbReference type="GO" id="GO:0046332">
    <property type="term" value="F:SMAD binding"/>
    <property type="evidence" value="ECO:0007669"/>
    <property type="project" value="TreeGrafter"/>
</dbReference>
<sequence length="282" mass="31505">GLYGVIFVPLEMESMKKIKHLDPEEDHLIEILHDIVWRNPQLTHLCDIRAIAQHLLKALKALKSIGLAHCDIKLDNIMLADPRTTNIKLIDFGLALETKQLSIGTVIQVNPFRAPEVILGLPMDESVDMWALGMVLATMVQILGMPGGDWRLQHDLHDEDDHRVFLDLLKRMLEIDPQNRITPSQALEHDFITRKHLSGESKAEYAAEAEKIMGSTQISNPLASFTSNKNETSNGSQRSSDVSSSGSHSLNPKTSVGIIVKTLICERSKRGKQIQPGRTFIQ</sequence>
<evidence type="ECO:0000259" key="7">
    <source>
        <dbReference type="PROSITE" id="PS50011"/>
    </source>
</evidence>
<dbReference type="PROSITE" id="PS50011">
    <property type="entry name" value="PROTEIN_KINASE_DOM"/>
    <property type="match status" value="1"/>
</dbReference>
<dbReference type="PANTHER" id="PTHR24058:SF53">
    <property type="entry name" value="HOMEODOMAIN-INTERACTING PROTEIN KINASE 2"/>
    <property type="match status" value="1"/>
</dbReference>
<dbReference type="GO" id="GO:0016605">
    <property type="term" value="C:PML body"/>
    <property type="evidence" value="ECO:0007669"/>
    <property type="project" value="TreeGrafter"/>
</dbReference>
<dbReference type="GO" id="GO:0045944">
    <property type="term" value="P:positive regulation of transcription by RNA polymerase II"/>
    <property type="evidence" value="ECO:0007669"/>
    <property type="project" value="TreeGrafter"/>
</dbReference>
<dbReference type="STRING" id="30732.ENSOMEP00000014255"/>
<dbReference type="InterPro" id="IPR008271">
    <property type="entry name" value="Ser/Thr_kinase_AS"/>
</dbReference>
<organism evidence="8 9">
    <name type="scientific">Oryzias melastigma</name>
    <name type="common">Marine medaka</name>
    <dbReference type="NCBI Taxonomy" id="30732"/>
    <lineage>
        <taxon>Eukaryota</taxon>
        <taxon>Metazoa</taxon>
        <taxon>Chordata</taxon>
        <taxon>Craniata</taxon>
        <taxon>Vertebrata</taxon>
        <taxon>Euteleostomi</taxon>
        <taxon>Actinopterygii</taxon>
        <taxon>Neopterygii</taxon>
        <taxon>Teleostei</taxon>
        <taxon>Neoteleostei</taxon>
        <taxon>Acanthomorphata</taxon>
        <taxon>Ovalentaria</taxon>
        <taxon>Atherinomorphae</taxon>
        <taxon>Beloniformes</taxon>
        <taxon>Adrianichthyidae</taxon>
        <taxon>Oryziinae</taxon>
        <taxon>Oryzias</taxon>
    </lineage>
</organism>
<dbReference type="Gene3D" id="1.10.510.10">
    <property type="entry name" value="Transferase(Phosphotransferase) domain 1"/>
    <property type="match status" value="1"/>
</dbReference>
<evidence type="ECO:0000313" key="8">
    <source>
        <dbReference type="Ensembl" id="ENSOMEP00000014255.1"/>
    </source>
</evidence>
<dbReference type="GO" id="GO:0005524">
    <property type="term" value="F:ATP binding"/>
    <property type="evidence" value="ECO:0007669"/>
    <property type="project" value="UniProtKB-KW"/>
</dbReference>
<evidence type="ECO:0000256" key="3">
    <source>
        <dbReference type="ARBA" id="ARBA00022741"/>
    </source>
</evidence>
<evidence type="ECO:0000256" key="5">
    <source>
        <dbReference type="ARBA" id="ARBA00022840"/>
    </source>
</evidence>
<dbReference type="Proteomes" id="UP000261560">
    <property type="component" value="Unplaced"/>
</dbReference>
<dbReference type="InterPro" id="IPR011009">
    <property type="entry name" value="Kinase-like_dom_sf"/>
</dbReference>
<reference evidence="8" key="1">
    <citation type="submission" date="2025-08" db="UniProtKB">
        <authorList>
            <consortium name="Ensembl"/>
        </authorList>
    </citation>
    <scope>IDENTIFICATION</scope>
</reference>
<feature type="compositionally biased region" description="Low complexity" evidence="6">
    <location>
        <begin position="233"/>
        <end position="249"/>
    </location>
</feature>
<dbReference type="SUPFAM" id="SSF56112">
    <property type="entry name" value="Protein kinase-like (PK-like)"/>
    <property type="match status" value="1"/>
</dbReference>
<feature type="compositionally biased region" description="Polar residues" evidence="6">
    <location>
        <begin position="218"/>
        <end position="232"/>
    </location>
</feature>
<dbReference type="GO" id="GO:0003714">
    <property type="term" value="F:transcription corepressor activity"/>
    <property type="evidence" value="ECO:0007669"/>
    <property type="project" value="TreeGrafter"/>
</dbReference>
<feature type="region of interest" description="Disordered" evidence="6">
    <location>
        <begin position="218"/>
        <end position="251"/>
    </location>
</feature>
<keyword evidence="2" id="KW-0808">Transferase</keyword>
<keyword evidence="9" id="KW-1185">Reference proteome</keyword>
<evidence type="ECO:0000256" key="2">
    <source>
        <dbReference type="ARBA" id="ARBA00022679"/>
    </source>
</evidence>
<dbReference type="InterPro" id="IPR050494">
    <property type="entry name" value="Ser_Thr_dual-spec_kinase"/>
</dbReference>
<proteinExistence type="predicted"/>
<dbReference type="GO" id="GO:0004674">
    <property type="term" value="F:protein serine/threonine kinase activity"/>
    <property type="evidence" value="ECO:0007669"/>
    <property type="project" value="UniProtKB-KW"/>
</dbReference>
<dbReference type="InterPro" id="IPR000719">
    <property type="entry name" value="Prot_kinase_dom"/>
</dbReference>
<evidence type="ECO:0000256" key="6">
    <source>
        <dbReference type="SAM" id="MobiDB-lite"/>
    </source>
</evidence>
<dbReference type="GO" id="GO:0007224">
    <property type="term" value="P:smoothened signaling pathway"/>
    <property type="evidence" value="ECO:0007669"/>
    <property type="project" value="TreeGrafter"/>
</dbReference>
<dbReference type="PROSITE" id="PS00108">
    <property type="entry name" value="PROTEIN_KINASE_ST"/>
    <property type="match status" value="1"/>
</dbReference>
<dbReference type="GeneTree" id="ENSGT00940000164472"/>
<dbReference type="GO" id="GO:0005737">
    <property type="term" value="C:cytoplasm"/>
    <property type="evidence" value="ECO:0007669"/>
    <property type="project" value="TreeGrafter"/>
</dbReference>
<dbReference type="GO" id="GO:0042771">
    <property type="term" value="P:intrinsic apoptotic signaling pathway in response to DNA damage by p53 class mediator"/>
    <property type="evidence" value="ECO:0007669"/>
    <property type="project" value="TreeGrafter"/>
</dbReference>
<reference evidence="8" key="2">
    <citation type="submission" date="2025-09" db="UniProtKB">
        <authorList>
            <consortium name="Ensembl"/>
        </authorList>
    </citation>
    <scope>IDENTIFICATION</scope>
</reference>
<feature type="domain" description="Protein kinase" evidence="7">
    <location>
        <begin position="1"/>
        <end position="192"/>
    </location>
</feature>
<dbReference type="PANTHER" id="PTHR24058">
    <property type="entry name" value="DUAL SPECIFICITY PROTEIN KINASE"/>
    <property type="match status" value="1"/>
</dbReference>
<dbReference type="GO" id="GO:0003713">
    <property type="term" value="F:transcription coactivator activity"/>
    <property type="evidence" value="ECO:0007669"/>
    <property type="project" value="TreeGrafter"/>
</dbReference>
<dbReference type="Pfam" id="PF00069">
    <property type="entry name" value="Pkinase"/>
    <property type="match status" value="1"/>
</dbReference>
<evidence type="ECO:0000256" key="4">
    <source>
        <dbReference type="ARBA" id="ARBA00022777"/>
    </source>
</evidence>
<dbReference type="SMART" id="SM00220">
    <property type="entry name" value="S_TKc"/>
    <property type="match status" value="1"/>
</dbReference>
<accession>A0A3B3C8W6</accession>
<evidence type="ECO:0000256" key="1">
    <source>
        <dbReference type="ARBA" id="ARBA00022527"/>
    </source>
</evidence>
<protein>
    <recommendedName>
        <fullName evidence="7">Protein kinase domain-containing protein</fullName>
    </recommendedName>
</protein>
<keyword evidence="5" id="KW-0067">ATP-binding</keyword>
<name>A0A3B3C8W6_ORYME</name>
<evidence type="ECO:0000313" key="9">
    <source>
        <dbReference type="Proteomes" id="UP000261560"/>
    </source>
</evidence>
<keyword evidence="1" id="KW-0723">Serine/threonine-protein kinase</keyword>
<dbReference type="PaxDb" id="30732-ENSOMEP00000014255"/>
<dbReference type="Ensembl" id="ENSOMET00000022099.1">
    <property type="protein sequence ID" value="ENSOMEP00000014255.1"/>
    <property type="gene ID" value="ENSOMEG00000015735.1"/>
</dbReference>
<keyword evidence="3" id="KW-0547">Nucleotide-binding</keyword>